<dbReference type="PANTHER" id="PTHR31159:SF1">
    <property type="entry name" value="COMM DOMAIN-CONTAINING PROTEIN 3"/>
    <property type="match status" value="1"/>
</dbReference>
<reference evidence="1 2" key="2">
    <citation type="submission" date="2018-11" db="EMBL/GenBank/DDBJ databases">
        <authorList>
            <consortium name="Pathogen Informatics"/>
        </authorList>
    </citation>
    <scope>NUCLEOTIDE SEQUENCE [LARGE SCALE GENOMIC DNA]</scope>
</reference>
<reference evidence="3" key="1">
    <citation type="submission" date="2016-06" db="UniProtKB">
        <authorList>
            <consortium name="WormBaseParasite"/>
        </authorList>
    </citation>
    <scope>IDENTIFICATION</scope>
</reference>
<evidence type="ECO:0000313" key="3">
    <source>
        <dbReference type="WBParaSite" id="TCNE_0001015301-mRNA-1"/>
    </source>
</evidence>
<sequence length="184" mass="20894">MHSFAERPIRLIEEVKAESEALTNLDEICEKLCAFVVEGNDGRQLDESLCSRLLAETVWAVIAEATKLSLDENSLDEILPHCALSNAIVTAYKVYKDRLREQLSTVGWEYPHVVDIDWKIGGVLETSEGKESGTVAEIHFDTIATGTCDIERISFHCDVNQLQVSQRLFAFYLYFDGDYQQLWK</sequence>
<organism evidence="2 3">
    <name type="scientific">Toxocara canis</name>
    <name type="common">Canine roundworm</name>
    <dbReference type="NCBI Taxonomy" id="6265"/>
    <lineage>
        <taxon>Eukaryota</taxon>
        <taxon>Metazoa</taxon>
        <taxon>Ecdysozoa</taxon>
        <taxon>Nematoda</taxon>
        <taxon>Chromadorea</taxon>
        <taxon>Rhabditida</taxon>
        <taxon>Spirurina</taxon>
        <taxon>Ascaridomorpha</taxon>
        <taxon>Ascaridoidea</taxon>
        <taxon>Toxocaridae</taxon>
        <taxon>Toxocara</taxon>
    </lineage>
</organism>
<keyword evidence="2" id="KW-1185">Reference proteome</keyword>
<dbReference type="PANTHER" id="PTHR31159">
    <property type="entry name" value="COMM DOMAIN-CONTAINING PROTEIN 3"/>
    <property type="match status" value="1"/>
</dbReference>
<proteinExistence type="predicted"/>
<gene>
    <name evidence="1" type="ORF">TCNE_LOCUS10153</name>
</gene>
<protein>
    <submittedName>
        <fullName evidence="3">COMM domain-containing protein 3</fullName>
    </submittedName>
</protein>
<evidence type="ECO:0000313" key="1">
    <source>
        <dbReference type="EMBL" id="VDM41474.1"/>
    </source>
</evidence>
<dbReference type="WBParaSite" id="TCNE_0001015301-mRNA-1">
    <property type="protein sequence ID" value="TCNE_0001015301-mRNA-1"/>
    <property type="gene ID" value="TCNE_0001015301"/>
</dbReference>
<dbReference type="AlphaFoldDB" id="A0A183UNT3"/>
<dbReference type="Proteomes" id="UP000050794">
    <property type="component" value="Unassembled WGS sequence"/>
</dbReference>
<accession>A0A183UNT3</accession>
<dbReference type="InterPro" id="IPR037355">
    <property type="entry name" value="COMMD3"/>
</dbReference>
<evidence type="ECO:0000313" key="2">
    <source>
        <dbReference type="Proteomes" id="UP000050794"/>
    </source>
</evidence>
<dbReference type="EMBL" id="UYWY01020405">
    <property type="protein sequence ID" value="VDM41474.1"/>
    <property type="molecule type" value="Genomic_DNA"/>
</dbReference>
<dbReference type="GO" id="GO:0006814">
    <property type="term" value="P:sodium ion transport"/>
    <property type="evidence" value="ECO:0007669"/>
    <property type="project" value="InterPro"/>
</dbReference>
<name>A0A183UNT3_TOXCA</name>